<accession>A0A1V4A5D3</accession>
<organism evidence="1 2">
    <name type="scientific">Streptomyces tsukubensis</name>
    <dbReference type="NCBI Taxonomy" id="83656"/>
    <lineage>
        <taxon>Bacteria</taxon>
        <taxon>Bacillati</taxon>
        <taxon>Actinomycetota</taxon>
        <taxon>Actinomycetes</taxon>
        <taxon>Kitasatosporales</taxon>
        <taxon>Streptomycetaceae</taxon>
        <taxon>Streptomyces</taxon>
    </lineage>
</organism>
<sequence>MLCYECALDDRRQASAAVCTRCGIAVCTEHSAVTTVRPRRAIGLGTTTLGSPARLATCTTCR</sequence>
<name>A0A1V4A5D3_9ACTN</name>
<dbReference type="RefSeq" id="WP_077970697.1">
    <property type="nucleotide sequence ID" value="NZ_CP045178.1"/>
</dbReference>
<reference evidence="1 2" key="1">
    <citation type="submission" date="2017-02" db="EMBL/GenBank/DDBJ databases">
        <title>Draft Genome Sequence of Streptomyces tsukubaensis F601, a Producer of the immunosuppressant tacrolimus FK506.</title>
        <authorList>
            <person name="Zong G."/>
            <person name="Zhong C."/>
            <person name="Fu J."/>
            <person name="Qin R."/>
            <person name="Cao G."/>
        </authorList>
    </citation>
    <scope>NUCLEOTIDE SEQUENCE [LARGE SCALE GENOMIC DNA]</scope>
    <source>
        <strain evidence="1 2">F601</strain>
    </source>
</reference>
<protein>
    <recommendedName>
        <fullName evidence="3">DUF2180 family protein</fullName>
    </recommendedName>
</protein>
<evidence type="ECO:0000313" key="1">
    <source>
        <dbReference type="EMBL" id="OON75381.1"/>
    </source>
</evidence>
<evidence type="ECO:0008006" key="3">
    <source>
        <dbReference type="Google" id="ProtNLM"/>
    </source>
</evidence>
<dbReference type="Proteomes" id="UP000190539">
    <property type="component" value="Unassembled WGS sequence"/>
</dbReference>
<dbReference type="AlphaFoldDB" id="A0A1V4A5D3"/>
<dbReference type="Pfam" id="PF09947">
    <property type="entry name" value="DUF2180"/>
    <property type="match status" value="1"/>
</dbReference>
<dbReference type="EMBL" id="MVFC01000023">
    <property type="protein sequence ID" value="OON75381.1"/>
    <property type="molecule type" value="Genomic_DNA"/>
</dbReference>
<evidence type="ECO:0000313" key="2">
    <source>
        <dbReference type="Proteomes" id="UP000190539"/>
    </source>
</evidence>
<dbReference type="OrthoDB" id="4244404at2"/>
<keyword evidence="2" id="KW-1185">Reference proteome</keyword>
<gene>
    <name evidence="1" type="ORF">B1H18_23150</name>
</gene>
<comment type="caution">
    <text evidence="1">The sequence shown here is derived from an EMBL/GenBank/DDBJ whole genome shotgun (WGS) entry which is preliminary data.</text>
</comment>
<proteinExistence type="predicted"/>
<dbReference type="InterPro" id="IPR017211">
    <property type="entry name" value="UCP037465_Znf"/>
</dbReference>